<keyword evidence="1" id="KW-0472">Membrane</keyword>
<name>S2ENQ9_9ARCH</name>
<evidence type="ECO:0000313" key="3">
    <source>
        <dbReference type="Proteomes" id="UP000014065"/>
    </source>
</evidence>
<dbReference type="AlphaFoldDB" id="S2ENQ9"/>
<accession>S2ENQ9</accession>
<dbReference type="EMBL" id="AHJG01000107">
    <property type="protein sequence ID" value="EPA06082.1"/>
    <property type="molecule type" value="Genomic_DNA"/>
</dbReference>
<sequence>MITNKLQIIEEIIHYVDLVLIITLGGILAGGILTVRWYISK</sequence>
<reference evidence="2 3" key="1">
    <citation type="journal article" date="2012" name="J. Bacteriol.">
        <title>Genome Sequence of "Candidatus Nitrosoarchaeum limnia" BG20, a Low-Salinity Ammonia-Oxidizing Archaeon from the San Francisco Bay Estuary.</title>
        <authorList>
            <person name="Mosier A.C."/>
            <person name="Allen E.E."/>
            <person name="Kim M."/>
            <person name="Ferriera S."/>
            <person name="Francis C.A."/>
        </authorList>
    </citation>
    <scope>NUCLEOTIDE SEQUENCE [LARGE SCALE GENOMIC DNA]</scope>
    <source>
        <strain evidence="2 3">BG20</strain>
    </source>
</reference>
<keyword evidence="1" id="KW-0812">Transmembrane</keyword>
<evidence type="ECO:0000256" key="1">
    <source>
        <dbReference type="SAM" id="Phobius"/>
    </source>
</evidence>
<protein>
    <submittedName>
        <fullName evidence="2">Uncharacterized protein</fullName>
    </submittedName>
</protein>
<keyword evidence="1" id="KW-1133">Transmembrane helix</keyword>
<organism evidence="2 3">
    <name type="scientific">Candidatus Nitrosarchaeum limnium BG20</name>
    <dbReference type="NCBI Taxonomy" id="859192"/>
    <lineage>
        <taxon>Archaea</taxon>
        <taxon>Nitrososphaerota</taxon>
        <taxon>Nitrososphaeria</taxon>
        <taxon>Nitrosopumilales</taxon>
        <taxon>Nitrosopumilaceae</taxon>
        <taxon>Nitrosarchaeum</taxon>
    </lineage>
</organism>
<dbReference type="Proteomes" id="UP000014065">
    <property type="component" value="Unassembled WGS sequence"/>
</dbReference>
<comment type="caution">
    <text evidence="2">The sequence shown here is derived from an EMBL/GenBank/DDBJ whole genome shotgun (WGS) entry which is preliminary data.</text>
</comment>
<proteinExistence type="predicted"/>
<keyword evidence="3" id="KW-1185">Reference proteome</keyword>
<evidence type="ECO:0000313" key="2">
    <source>
        <dbReference type="EMBL" id="EPA06082.1"/>
    </source>
</evidence>
<feature type="transmembrane region" description="Helical" evidence="1">
    <location>
        <begin position="12"/>
        <end position="39"/>
    </location>
</feature>
<gene>
    <name evidence="2" type="ORF">BG20_I2506</name>
</gene>